<dbReference type="Proteomes" id="UP000006591">
    <property type="component" value="Chromosome 11"/>
</dbReference>
<accession>A0A0E0J088</accession>
<dbReference type="EnsemblPlants" id="ONIVA11G08400.1">
    <property type="protein sequence ID" value="ONIVA11G08400.1"/>
    <property type="gene ID" value="ONIVA11G08400"/>
</dbReference>
<keyword evidence="3" id="KW-1185">Reference proteome</keyword>
<dbReference type="Gramene" id="ONIVA11G08400.1">
    <property type="protein sequence ID" value="ONIVA11G08400.1"/>
    <property type="gene ID" value="ONIVA11G08400"/>
</dbReference>
<dbReference type="AlphaFoldDB" id="A0A0E0J088"/>
<reference evidence="2" key="1">
    <citation type="submission" date="2015-04" db="UniProtKB">
        <authorList>
            <consortium name="EnsemblPlants"/>
        </authorList>
    </citation>
    <scope>IDENTIFICATION</scope>
    <source>
        <strain evidence="2">SL10</strain>
    </source>
</reference>
<feature type="region of interest" description="Disordered" evidence="1">
    <location>
        <begin position="1"/>
        <end position="22"/>
    </location>
</feature>
<protein>
    <submittedName>
        <fullName evidence="2">Uncharacterized protein</fullName>
    </submittedName>
</protein>
<evidence type="ECO:0000313" key="3">
    <source>
        <dbReference type="Proteomes" id="UP000006591"/>
    </source>
</evidence>
<sequence length="73" mass="8141">MSNQSDGDSPTHDDSLDEVSSIDPMDLYPLDEISSILGDLADHVIKSCYFGAVVLLVEMLWIKFVHLEELLMS</sequence>
<dbReference type="STRING" id="4536.A0A0E0J088"/>
<evidence type="ECO:0000256" key="1">
    <source>
        <dbReference type="SAM" id="MobiDB-lite"/>
    </source>
</evidence>
<name>A0A0E0J088_ORYNI</name>
<organism evidence="2">
    <name type="scientific">Oryza nivara</name>
    <name type="common">Indian wild rice</name>
    <name type="synonym">Oryza sativa f. spontanea</name>
    <dbReference type="NCBI Taxonomy" id="4536"/>
    <lineage>
        <taxon>Eukaryota</taxon>
        <taxon>Viridiplantae</taxon>
        <taxon>Streptophyta</taxon>
        <taxon>Embryophyta</taxon>
        <taxon>Tracheophyta</taxon>
        <taxon>Spermatophyta</taxon>
        <taxon>Magnoliopsida</taxon>
        <taxon>Liliopsida</taxon>
        <taxon>Poales</taxon>
        <taxon>Poaceae</taxon>
        <taxon>BOP clade</taxon>
        <taxon>Oryzoideae</taxon>
        <taxon>Oryzeae</taxon>
        <taxon>Oryzinae</taxon>
        <taxon>Oryza</taxon>
    </lineage>
</organism>
<dbReference type="HOGENOM" id="CLU_2709012_0_0_1"/>
<evidence type="ECO:0000313" key="2">
    <source>
        <dbReference type="EnsemblPlants" id="ONIVA11G08400.1"/>
    </source>
</evidence>
<proteinExistence type="predicted"/>
<reference evidence="2" key="2">
    <citation type="submission" date="2018-04" db="EMBL/GenBank/DDBJ databases">
        <title>OnivRS2 (Oryza nivara Reference Sequence Version 2).</title>
        <authorList>
            <person name="Zhang J."/>
            <person name="Kudrna D."/>
            <person name="Lee S."/>
            <person name="Talag J."/>
            <person name="Rajasekar S."/>
            <person name="Welchert J."/>
            <person name="Hsing Y.-I."/>
            <person name="Wing R.A."/>
        </authorList>
    </citation>
    <scope>NUCLEOTIDE SEQUENCE [LARGE SCALE GENOMIC DNA]</scope>
    <source>
        <strain evidence="2">SL10</strain>
    </source>
</reference>